<dbReference type="PROSITE" id="PS50920">
    <property type="entry name" value="SOLCAR"/>
    <property type="match status" value="3"/>
</dbReference>
<reference evidence="13" key="1">
    <citation type="submission" date="2025-08" db="UniProtKB">
        <authorList>
            <consortium name="RefSeq"/>
        </authorList>
    </citation>
    <scope>IDENTIFICATION</scope>
    <source>
        <tissue evidence="13">Muscle</tissue>
    </source>
</reference>
<gene>
    <name evidence="13" type="primary">LOC106474303</name>
</gene>
<organism evidence="12 13">
    <name type="scientific">Limulus polyphemus</name>
    <name type="common">Atlantic horseshoe crab</name>
    <dbReference type="NCBI Taxonomy" id="6850"/>
    <lineage>
        <taxon>Eukaryota</taxon>
        <taxon>Metazoa</taxon>
        <taxon>Ecdysozoa</taxon>
        <taxon>Arthropoda</taxon>
        <taxon>Chelicerata</taxon>
        <taxon>Merostomata</taxon>
        <taxon>Xiphosura</taxon>
        <taxon>Limulidae</taxon>
        <taxon>Limulus</taxon>
    </lineage>
</organism>
<evidence type="ECO:0000256" key="4">
    <source>
        <dbReference type="ARBA" id="ARBA00022692"/>
    </source>
</evidence>
<dbReference type="RefSeq" id="XP_013790445.1">
    <property type="nucleotide sequence ID" value="XM_013934991.2"/>
</dbReference>
<evidence type="ECO:0000256" key="10">
    <source>
        <dbReference type="PROSITE-ProRule" id="PRU00282"/>
    </source>
</evidence>
<keyword evidence="5" id="KW-0677">Repeat</keyword>
<keyword evidence="7" id="KW-1133">Transmembrane helix</keyword>
<evidence type="ECO:0000256" key="6">
    <source>
        <dbReference type="ARBA" id="ARBA00022792"/>
    </source>
</evidence>
<dbReference type="GeneID" id="106474303"/>
<keyword evidence="8" id="KW-0496">Mitochondrion</keyword>
<evidence type="ECO:0000256" key="11">
    <source>
        <dbReference type="RuleBase" id="RU000488"/>
    </source>
</evidence>
<dbReference type="SUPFAM" id="SSF103506">
    <property type="entry name" value="Mitochondrial carrier"/>
    <property type="match status" value="1"/>
</dbReference>
<dbReference type="Proteomes" id="UP000694941">
    <property type="component" value="Unplaced"/>
</dbReference>
<comment type="similarity">
    <text evidence="2 11">Belongs to the mitochondrial carrier (TC 2.A.29) family.</text>
</comment>
<dbReference type="PANTHER" id="PTHR45928:SF1">
    <property type="entry name" value="RE38146P"/>
    <property type="match status" value="1"/>
</dbReference>
<dbReference type="InterPro" id="IPR018108">
    <property type="entry name" value="MCP_transmembrane"/>
</dbReference>
<feature type="repeat" description="Solcar" evidence="10">
    <location>
        <begin position="1"/>
        <end position="90"/>
    </location>
</feature>
<dbReference type="PANTHER" id="PTHR45928">
    <property type="entry name" value="RE38146P"/>
    <property type="match status" value="1"/>
</dbReference>
<dbReference type="Gene3D" id="1.50.40.10">
    <property type="entry name" value="Mitochondrial carrier domain"/>
    <property type="match status" value="1"/>
</dbReference>
<evidence type="ECO:0000256" key="1">
    <source>
        <dbReference type="ARBA" id="ARBA00004448"/>
    </source>
</evidence>
<keyword evidence="3 11" id="KW-0813">Transport</keyword>
<feature type="repeat" description="Solcar" evidence="10">
    <location>
        <begin position="100"/>
        <end position="193"/>
    </location>
</feature>
<evidence type="ECO:0000256" key="9">
    <source>
        <dbReference type="ARBA" id="ARBA00023136"/>
    </source>
</evidence>
<protein>
    <submittedName>
        <fullName evidence="13">Solute carrier family 25 member 35-like</fullName>
    </submittedName>
</protein>
<evidence type="ECO:0000256" key="5">
    <source>
        <dbReference type="ARBA" id="ARBA00022737"/>
    </source>
</evidence>
<evidence type="ECO:0000256" key="3">
    <source>
        <dbReference type="ARBA" id="ARBA00022448"/>
    </source>
</evidence>
<evidence type="ECO:0000313" key="12">
    <source>
        <dbReference type="Proteomes" id="UP000694941"/>
    </source>
</evidence>
<sequence length="309" mass="33832">MEFLLGGAAACCAGVITNPLEVVKTRVQLQGELRSRGCYAIHYKNVFHAFYAVAKADGVLALQKGLAPALWYQFFMNGVRLGTFHCLENFNFIKNSQGDVSVYRSICAGALSGCIGSLIGSPFYMVKTQLQAQSAGSVAVGYQHHYHGMFEAFSKIFGKHGILGLWRGVNAAMVRVTLGSAAQLATFSKSKFVIDEAEIFPRDSVSCALAASMLSGAVVVALMTPFDVISTRLYNQGVDSRGKGLLYRGVSDCFFKIFSTEGILGYYKGWSASLLRLGPHTVLSLMFWNEFRKYYDHISAPEDVDFLQP</sequence>
<keyword evidence="9 10" id="KW-0472">Membrane</keyword>
<evidence type="ECO:0000256" key="7">
    <source>
        <dbReference type="ARBA" id="ARBA00022989"/>
    </source>
</evidence>
<dbReference type="InterPro" id="IPR051508">
    <property type="entry name" value="Mito_Carrier_Antiporter"/>
</dbReference>
<dbReference type="InterPro" id="IPR023395">
    <property type="entry name" value="MCP_dom_sf"/>
</dbReference>
<evidence type="ECO:0000256" key="8">
    <source>
        <dbReference type="ARBA" id="ARBA00023128"/>
    </source>
</evidence>
<keyword evidence="12" id="KW-1185">Reference proteome</keyword>
<keyword evidence="4 10" id="KW-0812">Transmembrane</keyword>
<accession>A0ABM1BXB3</accession>
<evidence type="ECO:0000313" key="13">
    <source>
        <dbReference type="RefSeq" id="XP_013790445.1"/>
    </source>
</evidence>
<evidence type="ECO:0000256" key="2">
    <source>
        <dbReference type="ARBA" id="ARBA00006375"/>
    </source>
</evidence>
<comment type="subcellular location">
    <subcellularLocation>
        <location evidence="1">Mitochondrion inner membrane</location>
        <topology evidence="1">Multi-pass membrane protein</topology>
    </subcellularLocation>
</comment>
<dbReference type="Pfam" id="PF00153">
    <property type="entry name" value="Mito_carr"/>
    <property type="match status" value="3"/>
</dbReference>
<name>A0ABM1BXB3_LIMPO</name>
<feature type="repeat" description="Solcar" evidence="10">
    <location>
        <begin position="203"/>
        <end position="294"/>
    </location>
</feature>
<proteinExistence type="inferred from homology"/>
<keyword evidence="6" id="KW-0999">Mitochondrion inner membrane</keyword>